<sequence>MNPGFDAGEIAQLKKECEEEGQNYVLVLDEQELSDSGEFFQFQFIGKTEDGKEVIYDAAIFTLELHYNSMILDEAEKRVGAIHKDFVPIEQRGDDYEINPKADELIEEFIMEMEDDDEMKVSEFLNIDKDFEFGIGLELAINVEEIFPEVIEDFIKEFNAGTFELDKDRFSFKQDIAGE</sequence>
<proteinExistence type="predicted"/>
<dbReference type="Proteomes" id="UP000249873">
    <property type="component" value="Chromosome"/>
</dbReference>
<organism evidence="1 2">
    <name type="scientific">Arcticibacterium luteifluviistationis</name>
    <dbReference type="NCBI Taxonomy" id="1784714"/>
    <lineage>
        <taxon>Bacteria</taxon>
        <taxon>Pseudomonadati</taxon>
        <taxon>Bacteroidota</taxon>
        <taxon>Cytophagia</taxon>
        <taxon>Cytophagales</taxon>
        <taxon>Leadbetterellaceae</taxon>
        <taxon>Arcticibacterium</taxon>
    </lineage>
</organism>
<dbReference type="OrthoDB" id="959238at2"/>
<reference evidence="1 2" key="1">
    <citation type="submission" date="2018-05" db="EMBL/GenBank/DDBJ databases">
        <title>Complete genome sequence of Arcticibacterium luteifluviistationis SM1504T, a cytophagaceae bacterium isolated from Arctic surface seawater.</title>
        <authorList>
            <person name="Li Y."/>
            <person name="Qin Q.-L."/>
        </authorList>
    </citation>
    <scope>NUCLEOTIDE SEQUENCE [LARGE SCALE GENOMIC DNA]</scope>
    <source>
        <strain evidence="1 2">SM1504</strain>
    </source>
</reference>
<name>A0A2Z4GIC2_9BACT</name>
<dbReference type="RefSeq" id="WP_111374125.1">
    <property type="nucleotide sequence ID" value="NZ_CP029480.1"/>
</dbReference>
<dbReference type="EMBL" id="CP029480">
    <property type="protein sequence ID" value="AWW00759.1"/>
    <property type="molecule type" value="Genomic_DNA"/>
</dbReference>
<evidence type="ECO:0000313" key="1">
    <source>
        <dbReference type="EMBL" id="AWW00759.1"/>
    </source>
</evidence>
<keyword evidence="2" id="KW-1185">Reference proteome</keyword>
<evidence type="ECO:0000313" key="2">
    <source>
        <dbReference type="Proteomes" id="UP000249873"/>
    </source>
</evidence>
<dbReference type="KEGG" id="als:DJ013_01980"/>
<protein>
    <submittedName>
        <fullName evidence="1">Uncharacterized protein</fullName>
    </submittedName>
</protein>
<gene>
    <name evidence="1" type="ORF">DJ013_01980</name>
</gene>
<accession>A0A2Z4GIC2</accession>
<dbReference type="AlphaFoldDB" id="A0A2Z4GIC2"/>